<dbReference type="AlphaFoldDB" id="C2L025"/>
<dbReference type="InParanoid" id="C2L025"/>
<name>C2L025_9FIRM</name>
<accession>C2L025</accession>
<dbReference type="SUPFAM" id="SSF48371">
    <property type="entry name" value="ARM repeat"/>
    <property type="match status" value="1"/>
</dbReference>
<sequence length="209" mass="24568">MDLKEYIAALEQEFSSIENGFKTEESRALQDFHSHDFAYCKTLAFAAYQSPVYQVRMYGVFLFGYLSEDEEILHFMKEEITKDENWRVQEILAKSFDMYCKKIGMEKALPTITEWLQSPEPNARRAVTEGLRIWTSRAYFKDHPEEAIRRLAALKADPSEYVRKSVGNALRDISKKFPDFIRKEVETWSLDSKEIKQVYHLASKLIKKE</sequence>
<evidence type="ECO:0000313" key="1">
    <source>
        <dbReference type="EMBL" id="EEJ50621.1"/>
    </source>
</evidence>
<dbReference type="eggNOG" id="COG4335">
    <property type="taxonomic scope" value="Bacteria"/>
</dbReference>
<dbReference type="Pfam" id="PF08713">
    <property type="entry name" value="DNA_alkylation"/>
    <property type="match status" value="1"/>
</dbReference>
<proteinExistence type="predicted"/>
<dbReference type="InterPro" id="IPR014825">
    <property type="entry name" value="DNA_alkylation"/>
</dbReference>
<evidence type="ECO:0000313" key="2">
    <source>
        <dbReference type="Proteomes" id="UP000004121"/>
    </source>
</evidence>
<dbReference type="Gene3D" id="1.25.40.290">
    <property type="entry name" value="ARM repeat domains"/>
    <property type="match status" value="1"/>
</dbReference>
<dbReference type="HOGENOM" id="CLU_115839_0_0_9"/>
<dbReference type="EMBL" id="ACKX01000200">
    <property type="protein sequence ID" value="EEJ50621.1"/>
    <property type="molecule type" value="Genomic_DNA"/>
</dbReference>
<dbReference type="InterPro" id="IPR016024">
    <property type="entry name" value="ARM-type_fold"/>
</dbReference>
<dbReference type="Proteomes" id="UP000004121">
    <property type="component" value="Unassembled WGS sequence"/>
</dbReference>
<reference evidence="1 2" key="1">
    <citation type="submission" date="2009-04" db="EMBL/GenBank/DDBJ databases">
        <authorList>
            <person name="Qin X."/>
            <person name="Bachman B."/>
            <person name="Battles P."/>
            <person name="Bell A."/>
            <person name="Bess C."/>
            <person name="Bickham C."/>
            <person name="Chaboub L."/>
            <person name="Chen D."/>
            <person name="Coyle M."/>
            <person name="Deiros D.R."/>
            <person name="Dinh H."/>
            <person name="Forbes L."/>
            <person name="Fowler G."/>
            <person name="Francisco L."/>
            <person name="Fu Q."/>
            <person name="Gubbala S."/>
            <person name="Hale W."/>
            <person name="Han Y."/>
            <person name="Hemphill L."/>
            <person name="Highlander S.K."/>
            <person name="Hirani K."/>
            <person name="Hogues M."/>
            <person name="Jackson L."/>
            <person name="Jakkamsetti A."/>
            <person name="Javaid M."/>
            <person name="Jiang H."/>
            <person name="Korchina V."/>
            <person name="Kovar C."/>
            <person name="Lara F."/>
            <person name="Lee S."/>
            <person name="Mata R."/>
            <person name="Mathew T."/>
            <person name="Moen C."/>
            <person name="Morales K."/>
            <person name="Munidasa M."/>
            <person name="Nazareth L."/>
            <person name="Ngo R."/>
            <person name="Nguyen L."/>
            <person name="Okwuonu G."/>
            <person name="Ongeri F."/>
            <person name="Patil S."/>
            <person name="Petrosino J."/>
            <person name="Pham C."/>
            <person name="Pham P."/>
            <person name="Pu L.-L."/>
            <person name="Puazo M."/>
            <person name="Raj R."/>
            <person name="Reid J."/>
            <person name="Rouhana J."/>
            <person name="Saada N."/>
            <person name="Shang Y."/>
            <person name="Simmons D."/>
            <person name="Thornton R."/>
            <person name="Warren J."/>
            <person name="Weissenberger G."/>
            <person name="Zhang J."/>
            <person name="Zhang L."/>
            <person name="Zhou C."/>
            <person name="Zhu D."/>
            <person name="Muzny D."/>
            <person name="Worley K."/>
            <person name="Gibbs R."/>
        </authorList>
    </citation>
    <scope>NUCLEOTIDE SEQUENCE [LARGE SCALE GENOMIC DNA]</scope>
    <source>
        <strain evidence="1 2">F0268</strain>
    </source>
</reference>
<comment type="caution">
    <text evidence="1">The sequence shown here is derived from an EMBL/GenBank/DDBJ whole genome shotgun (WGS) entry which is preliminary data.</text>
</comment>
<gene>
    <name evidence="1" type="ORF">HMPREF6123_2094</name>
</gene>
<dbReference type="STRING" id="585501.HMPREF6123_2094"/>
<protein>
    <submittedName>
        <fullName evidence="1">HEAT repeat protein</fullName>
    </submittedName>
</protein>
<organism evidence="1 2">
    <name type="scientific">Oribacterium sinus F0268</name>
    <dbReference type="NCBI Taxonomy" id="585501"/>
    <lineage>
        <taxon>Bacteria</taxon>
        <taxon>Bacillati</taxon>
        <taxon>Bacillota</taxon>
        <taxon>Clostridia</taxon>
        <taxon>Lachnospirales</taxon>
        <taxon>Lachnospiraceae</taxon>
        <taxon>Oribacterium</taxon>
    </lineage>
</organism>
<dbReference type="Gene3D" id="1.10.1240.70">
    <property type="match status" value="1"/>
</dbReference>
<keyword evidence="2" id="KW-1185">Reference proteome</keyword>